<comment type="subcellular location">
    <subcellularLocation>
        <location evidence="1">Cell membrane</location>
        <topology evidence="1">Multi-pass membrane protein</topology>
    </subcellularLocation>
</comment>
<evidence type="ECO:0000313" key="12">
    <source>
        <dbReference type="Proteomes" id="UP000179157"/>
    </source>
</evidence>
<dbReference type="STRING" id="1817864.A2Z21_03375"/>
<dbReference type="GO" id="GO:0005886">
    <property type="term" value="C:plasma membrane"/>
    <property type="evidence" value="ECO:0007669"/>
    <property type="project" value="UniProtKB-SubCell"/>
</dbReference>
<protein>
    <recommendedName>
        <fullName evidence="13">Amino acid ABC transporter permease</fullName>
    </recommendedName>
</protein>
<evidence type="ECO:0000256" key="10">
    <source>
        <dbReference type="SAM" id="Phobius"/>
    </source>
</evidence>
<feature type="transmembrane region" description="Helical" evidence="10">
    <location>
        <begin position="165"/>
        <end position="193"/>
    </location>
</feature>
<dbReference type="AlphaFoldDB" id="A0A1F5UPZ0"/>
<organism evidence="11 12">
    <name type="scientific">Fraserbacteria sp. (strain RBG_16_55_9)</name>
    <dbReference type="NCBI Taxonomy" id="1817864"/>
    <lineage>
        <taxon>Bacteria</taxon>
        <taxon>Candidatus Fraseribacteriota</taxon>
    </lineage>
</organism>
<evidence type="ECO:0000256" key="5">
    <source>
        <dbReference type="ARBA" id="ARBA00022692"/>
    </source>
</evidence>
<evidence type="ECO:0000256" key="4">
    <source>
        <dbReference type="ARBA" id="ARBA00022519"/>
    </source>
</evidence>
<evidence type="ECO:0000256" key="2">
    <source>
        <dbReference type="ARBA" id="ARBA00022448"/>
    </source>
</evidence>
<evidence type="ECO:0000256" key="8">
    <source>
        <dbReference type="ARBA" id="ARBA00023136"/>
    </source>
</evidence>
<comment type="caution">
    <text evidence="11">The sequence shown here is derived from an EMBL/GenBank/DDBJ whole genome shotgun (WGS) entry which is preliminary data.</text>
</comment>
<feature type="transmembrane region" description="Helical" evidence="10">
    <location>
        <begin position="223"/>
        <end position="246"/>
    </location>
</feature>
<dbReference type="PANTHER" id="PTHR11795">
    <property type="entry name" value="BRANCHED-CHAIN AMINO ACID TRANSPORT SYSTEM PERMEASE PROTEIN LIVH"/>
    <property type="match status" value="1"/>
</dbReference>
<dbReference type="GO" id="GO:0015188">
    <property type="term" value="F:L-isoleucine transmembrane transporter activity"/>
    <property type="evidence" value="ECO:0007669"/>
    <property type="project" value="TreeGrafter"/>
</dbReference>
<comment type="similarity">
    <text evidence="9">Belongs to the binding-protein-dependent transport system permease family. LivHM subfamily.</text>
</comment>
<dbReference type="GO" id="GO:0015808">
    <property type="term" value="P:L-alanine transport"/>
    <property type="evidence" value="ECO:0007669"/>
    <property type="project" value="TreeGrafter"/>
</dbReference>
<dbReference type="GO" id="GO:1903806">
    <property type="term" value="P:L-isoleucine import across plasma membrane"/>
    <property type="evidence" value="ECO:0007669"/>
    <property type="project" value="TreeGrafter"/>
</dbReference>
<evidence type="ECO:0000256" key="3">
    <source>
        <dbReference type="ARBA" id="ARBA00022475"/>
    </source>
</evidence>
<feature type="transmembrane region" description="Helical" evidence="10">
    <location>
        <begin position="52"/>
        <end position="69"/>
    </location>
</feature>
<dbReference type="EMBL" id="MFGX01000110">
    <property type="protein sequence ID" value="OGF53212.1"/>
    <property type="molecule type" value="Genomic_DNA"/>
</dbReference>
<keyword evidence="2" id="KW-0813">Transport</keyword>
<dbReference type="Proteomes" id="UP000179157">
    <property type="component" value="Unassembled WGS sequence"/>
</dbReference>
<sequence length="329" mass="35524">MAVGLVWGLFFVPNGPQYLINGIRFGSILMLGAIGLSLTYKILNFANFSHGDILIFGAYVAISTDWLLFRLLSRWFPALATQAEDVVRWLAVALALIVGVLAGIAMAYLIDRVLYRRMRRSAAVVLIIASFGMALFLRSLVQALWGTGLQRYAILVRPGTVFDFGFFRIRLSFLEMVTIVAALALIIGLHLFLKYTRTGKAMRAMSDNMDLARVSGINTERMIAWTWAIGAGLAVVAGVFMGLNFGGLKPDTGALVLLSLFAAVILGGIGSPYGAMLGGLVIGLAENILVAPAIPSIPTAYQPAIAFILMILMLLVRPQGLLGEAERRG</sequence>
<dbReference type="GO" id="GO:0015190">
    <property type="term" value="F:L-leucine transmembrane transporter activity"/>
    <property type="evidence" value="ECO:0007669"/>
    <property type="project" value="TreeGrafter"/>
</dbReference>
<keyword evidence="7 10" id="KW-1133">Transmembrane helix</keyword>
<reference evidence="11 12" key="1">
    <citation type="journal article" date="2016" name="Nat. Commun.">
        <title>Thousands of microbial genomes shed light on interconnected biogeochemical processes in an aquifer system.</title>
        <authorList>
            <person name="Anantharaman K."/>
            <person name="Brown C.T."/>
            <person name="Hug L.A."/>
            <person name="Sharon I."/>
            <person name="Castelle C.J."/>
            <person name="Probst A.J."/>
            <person name="Thomas B.C."/>
            <person name="Singh A."/>
            <person name="Wilkins M.J."/>
            <person name="Karaoz U."/>
            <person name="Brodie E.L."/>
            <person name="Williams K.H."/>
            <person name="Hubbard S.S."/>
            <person name="Banfield J.F."/>
        </authorList>
    </citation>
    <scope>NUCLEOTIDE SEQUENCE [LARGE SCALE GENOMIC DNA]</scope>
    <source>
        <strain evidence="12">RBG_16_55_9</strain>
    </source>
</reference>
<dbReference type="PANTHER" id="PTHR11795:SF371">
    <property type="entry name" value="HIGH-AFFINITY BRANCHED-CHAIN AMINO ACID TRANSPORT SYSTEM PERMEASE PROTEIN LIVH"/>
    <property type="match status" value="1"/>
</dbReference>
<evidence type="ECO:0000256" key="6">
    <source>
        <dbReference type="ARBA" id="ARBA00022970"/>
    </source>
</evidence>
<feature type="transmembrane region" description="Helical" evidence="10">
    <location>
        <begin position="18"/>
        <end position="40"/>
    </location>
</feature>
<keyword evidence="6" id="KW-0029">Amino-acid transport</keyword>
<evidence type="ECO:0000313" key="11">
    <source>
        <dbReference type="EMBL" id="OGF53212.1"/>
    </source>
</evidence>
<name>A0A1F5UPZ0_FRAXR</name>
<keyword evidence="4" id="KW-0997">Cell inner membrane</keyword>
<dbReference type="CDD" id="cd06582">
    <property type="entry name" value="TM_PBP1_LivH_like"/>
    <property type="match status" value="1"/>
</dbReference>
<evidence type="ECO:0000256" key="9">
    <source>
        <dbReference type="ARBA" id="ARBA00037998"/>
    </source>
</evidence>
<proteinExistence type="inferred from homology"/>
<dbReference type="GO" id="GO:0005304">
    <property type="term" value="F:L-valine transmembrane transporter activity"/>
    <property type="evidence" value="ECO:0007669"/>
    <property type="project" value="TreeGrafter"/>
</dbReference>
<dbReference type="GO" id="GO:0042941">
    <property type="term" value="P:D-alanine transmembrane transport"/>
    <property type="evidence" value="ECO:0007669"/>
    <property type="project" value="TreeGrafter"/>
</dbReference>
<dbReference type="InterPro" id="IPR001851">
    <property type="entry name" value="ABC_transp_permease"/>
</dbReference>
<keyword evidence="8 10" id="KW-0472">Membrane</keyword>
<feature type="transmembrane region" description="Helical" evidence="10">
    <location>
        <begin position="122"/>
        <end position="145"/>
    </location>
</feature>
<dbReference type="Pfam" id="PF02653">
    <property type="entry name" value="BPD_transp_2"/>
    <property type="match status" value="1"/>
</dbReference>
<evidence type="ECO:0000256" key="7">
    <source>
        <dbReference type="ARBA" id="ARBA00022989"/>
    </source>
</evidence>
<gene>
    <name evidence="11" type="ORF">A2Z21_03375</name>
</gene>
<evidence type="ECO:0008006" key="13">
    <source>
        <dbReference type="Google" id="ProtNLM"/>
    </source>
</evidence>
<evidence type="ECO:0000256" key="1">
    <source>
        <dbReference type="ARBA" id="ARBA00004651"/>
    </source>
</evidence>
<keyword evidence="5 10" id="KW-0812">Transmembrane</keyword>
<feature type="transmembrane region" description="Helical" evidence="10">
    <location>
        <begin position="300"/>
        <end position="318"/>
    </location>
</feature>
<keyword evidence="3" id="KW-1003">Cell membrane</keyword>
<accession>A0A1F5UPZ0</accession>
<dbReference type="InterPro" id="IPR052157">
    <property type="entry name" value="BCAA_transport_permease"/>
</dbReference>
<feature type="transmembrane region" description="Helical" evidence="10">
    <location>
        <begin position="89"/>
        <end position="110"/>
    </location>
</feature>
<dbReference type="GO" id="GO:0015192">
    <property type="term" value="F:L-phenylalanine transmembrane transporter activity"/>
    <property type="evidence" value="ECO:0007669"/>
    <property type="project" value="TreeGrafter"/>
</dbReference>